<proteinExistence type="predicted"/>
<dbReference type="Proteomes" id="UP001642464">
    <property type="component" value="Unassembled WGS sequence"/>
</dbReference>
<reference evidence="1 2" key="1">
    <citation type="submission" date="2024-02" db="EMBL/GenBank/DDBJ databases">
        <authorList>
            <person name="Chen Y."/>
            <person name="Shah S."/>
            <person name="Dougan E. K."/>
            <person name="Thang M."/>
            <person name="Chan C."/>
        </authorList>
    </citation>
    <scope>NUCLEOTIDE SEQUENCE [LARGE SCALE GENOMIC DNA]</scope>
</reference>
<keyword evidence="2" id="KW-1185">Reference proteome</keyword>
<dbReference type="EMBL" id="CAXAMM010043450">
    <property type="protein sequence ID" value="CAK9110104.1"/>
    <property type="molecule type" value="Genomic_DNA"/>
</dbReference>
<evidence type="ECO:0000313" key="2">
    <source>
        <dbReference type="Proteomes" id="UP001642464"/>
    </source>
</evidence>
<comment type="caution">
    <text evidence="1">The sequence shown here is derived from an EMBL/GenBank/DDBJ whole genome shotgun (WGS) entry which is preliminary data.</text>
</comment>
<name>A0ABP0SCY7_9DINO</name>
<organism evidence="1 2">
    <name type="scientific">Durusdinium trenchii</name>
    <dbReference type="NCBI Taxonomy" id="1381693"/>
    <lineage>
        <taxon>Eukaryota</taxon>
        <taxon>Sar</taxon>
        <taxon>Alveolata</taxon>
        <taxon>Dinophyceae</taxon>
        <taxon>Suessiales</taxon>
        <taxon>Symbiodiniaceae</taxon>
        <taxon>Durusdinium</taxon>
    </lineage>
</organism>
<evidence type="ECO:0000313" key="1">
    <source>
        <dbReference type="EMBL" id="CAK9110104.1"/>
    </source>
</evidence>
<protein>
    <submittedName>
        <fullName evidence="1">Uncharacterized protein</fullName>
    </submittedName>
</protein>
<gene>
    <name evidence="1" type="ORF">SCF082_LOCUS51144</name>
</gene>
<accession>A0ABP0SCY7</accession>
<sequence>MPGPCQWVFLVCREDWIDPRKLGPAQRASALLLPSGEQERLEALKQQHAVLAGSFNFGEKPPSRDLVVRGVAKVSARCPFADELSPGWSDSCLALKYAYHGEAKDSYNMEVHDTFLFPVWEQKLLLTRLKYPRCSKTKVQVRWSECDVGAKSHKTSMVFCIEDWTLGNVRPSQQDVADMSVCKPAMDSYSTLGSSVSKLEGLSQLSVLCLPADLVFSVLCGAHHQVPMLARWTHRFFPSLTEGLSAEWLGRVTASIDKERDEVGVREELLTHEALQGLMSNFRKLGQQVIEVTLDEDEACGLSFEVSSQLRRLRNHLYALQVLRFPAASKVRRMKFPSDALVQQVLSSLDLKNKATLQARAAKFVNLLPSALRPFLDSWVSNKIASGSTLNRSELILDMALQLLHRTRLGSAGEVFKFAWGDATDKWDMEIYNARYRWLKKADCVQLARAWRFLCTHPFVKDMDRDLAQKRRELSTLLFQSIHMHTLMPQLRGNKKTALSDKVSAHVHASLLESENLSKLDEHFASHVCWCSDMGTEAGLPSFHVLQAEQVLPDWLRPSRVNIQHADDDALDVGPVFEPGDADVRASPLMPNAVQVPGICHAIHNATGKLNDAFHGFDDFLQKLKTLYRFLGDPQRCSRFVEVAMRGTLHYDRAKQLFLRKLTSIYTERWNVIAICLEESLPLLLFLRAHWDEVRFLDTPDKNAPSAKDGWSPSHVTNIVKDNYFLVFWRMQLAIRKLLLKFTSWAEGCGCHGGMDFDGGALDTDFEKRMDFVLNQEIGCPPGVPHRCPMAGCQAPFLAQDKLSVFEEQLNSTSREFIGNCEERLSQDEWSLLLAEWQHGSRVIWRRAHPVADVARAALTHAKSLWDALPPKAKDCQHSVAQKLFDSKETVLNNQLNAFLASSQTLEDYPDLEAYLAPFSFVQVAERLIEAAHKDLGHARPKNFRMTMLSLNMRLPELDKFLALNPQGFSMLVDAFGEAREFAHFADMFPCHRNHPELLKVGRSKKRDLLLAFARHALYRDSMMQFAENEEAVQVQTRETKAIEHAHAQFNLKQKQKPVTEHSLVANLVSDCVRDLAWSDPGRVFSIVLKQGDVEVLKLFTPVLLQPSQMRLAESFGINEIPHGQMADTYEHIFGGMCPKDAARKALQQKRKQSVPLALEADVDLADQAEAEPRHETAKRSRGFSPASDEAEVDLGLDVPQSPLADPPEAHCLMALCLTRRKVSLEYLRLQVVTLPQALVPSRMFEDASEEARCRCILLLKHWCNQSRRFSRQRDHIRMPLSPGDLPLESVVLMQARADHPPLSVKTDVELDEEEEAASKIVSKAKAKEKTSAPKTGRVAKVYNCTCPILYSGHEIDPVARHFILNSDHCPKHLFGDIGEQFQPSVIEQMQYCCSVMQKRAEKAAEAGGENETSKKKVMDSISKRCVMKLLAIAKAAIADGRVNTSGWCYVHDGECEFWPTLSEGDKVLEAGGNSCVAFSPQGTHGRWLHRSAIVTALWLAKTRARQVDFVLQECSSLFNTQEAFHEAFGEGFKTIVLKVKCEDLGVPMVRWRNYSWTINTTTMDLQRHFTRQDFLDVAKHPIDVDGHAFFLAPEDMVQEHLRRKLLHQKGIPVAPGDKVAMDAALDVGSKLHLQD</sequence>